<protein>
    <submittedName>
        <fullName evidence="1">Alpha/beta fold hydrolase</fullName>
    </submittedName>
</protein>
<comment type="caution">
    <text evidence="1">The sequence shown here is derived from an EMBL/GenBank/DDBJ whole genome shotgun (WGS) entry which is preliminary data.</text>
</comment>
<sequence length="398" mass="45647">MSYPVIFIPGLFGSLGDDVIKGTGEFSFGFAEKIYKPFIEVLKSLDYVEGESLFISYYDWKRSVLESVERYLHPNIEKIKKQTGTNKVIIIGHSLGGLLGRAYMTYFSPSNVDKLIMIGTPNLGSINAYYFWSGGKLPYSKIEDNILYNGIKLGFILYYRFFHNLNYLKVLRNIFPVARDLLPSYGYGNYLYFKENGIQREIPIENMTINNLFLNMLNKETMGQENLYIISGKGSYTNKQFEVDIKNIRKTKWLDGKPMMAYKTNYGDGTVTTFSTLGNLEGNNITIKGNHTNILYKSQNYLANILGRPITKKVEEETVEKIYLILAKDCHELNIITSNNNEISSKSINIMDNRVQAINLGNNNFWIMVAGDNDLDLNIELEYTRKIKPKIYNTVISR</sequence>
<dbReference type="Proteomes" id="UP000601522">
    <property type="component" value="Unassembled WGS sequence"/>
</dbReference>
<evidence type="ECO:0000313" key="2">
    <source>
        <dbReference type="Proteomes" id="UP000601522"/>
    </source>
</evidence>
<proteinExistence type="predicted"/>
<dbReference type="AlphaFoldDB" id="A0A926EWS7"/>
<dbReference type="Gene3D" id="3.40.50.1820">
    <property type="entry name" value="alpha/beta hydrolase"/>
    <property type="match status" value="1"/>
</dbReference>
<dbReference type="RefSeq" id="WP_249322580.1">
    <property type="nucleotide sequence ID" value="NZ_JACRTK010000001.1"/>
</dbReference>
<evidence type="ECO:0000313" key="1">
    <source>
        <dbReference type="EMBL" id="MBC8589763.1"/>
    </source>
</evidence>
<reference evidence="1 2" key="1">
    <citation type="submission" date="2020-08" db="EMBL/GenBank/DDBJ databases">
        <title>Genome public.</title>
        <authorList>
            <person name="Liu C."/>
            <person name="Sun Q."/>
        </authorList>
    </citation>
    <scope>NUCLEOTIDE SEQUENCE [LARGE SCALE GENOMIC DNA]</scope>
    <source>
        <strain evidence="1 2">NSJ-26</strain>
    </source>
</reference>
<accession>A0A926EWS7</accession>
<dbReference type="GO" id="GO:0016787">
    <property type="term" value="F:hydrolase activity"/>
    <property type="evidence" value="ECO:0007669"/>
    <property type="project" value="UniProtKB-KW"/>
</dbReference>
<dbReference type="GO" id="GO:0006629">
    <property type="term" value="P:lipid metabolic process"/>
    <property type="evidence" value="ECO:0007669"/>
    <property type="project" value="InterPro"/>
</dbReference>
<dbReference type="InterPro" id="IPR003386">
    <property type="entry name" value="LACT/PDAT_acylTrfase"/>
</dbReference>
<keyword evidence="1" id="KW-0378">Hydrolase</keyword>
<dbReference type="SUPFAM" id="SSF53474">
    <property type="entry name" value="alpha/beta-Hydrolases"/>
    <property type="match status" value="1"/>
</dbReference>
<dbReference type="InterPro" id="IPR029058">
    <property type="entry name" value="AB_hydrolase_fold"/>
</dbReference>
<dbReference type="GO" id="GO:0008374">
    <property type="term" value="F:O-acyltransferase activity"/>
    <property type="evidence" value="ECO:0007669"/>
    <property type="project" value="InterPro"/>
</dbReference>
<dbReference type="Pfam" id="PF02450">
    <property type="entry name" value="LCAT"/>
    <property type="match status" value="1"/>
</dbReference>
<name>A0A926EWS7_9FIRM</name>
<dbReference type="PANTHER" id="PTHR11440">
    <property type="entry name" value="LECITHIN-CHOLESTEROL ACYLTRANSFERASE-RELATED"/>
    <property type="match status" value="1"/>
</dbReference>
<organism evidence="1 2">
    <name type="scientific">Wansuia hejianensis</name>
    <dbReference type="NCBI Taxonomy" id="2763667"/>
    <lineage>
        <taxon>Bacteria</taxon>
        <taxon>Bacillati</taxon>
        <taxon>Bacillota</taxon>
        <taxon>Clostridia</taxon>
        <taxon>Lachnospirales</taxon>
        <taxon>Lachnospiraceae</taxon>
        <taxon>Wansuia</taxon>
    </lineage>
</organism>
<dbReference type="EMBL" id="JACRTK010000001">
    <property type="protein sequence ID" value="MBC8589763.1"/>
    <property type="molecule type" value="Genomic_DNA"/>
</dbReference>
<gene>
    <name evidence="1" type="ORF">H8689_01205</name>
</gene>
<keyword evidence="2" id="KW-1185">Reference proteome</keyword>